<sequence length="135" mass="15803">MRNPRLLFPSKSYSKTLLSIEDLRIMAFGSENNGVSPENKSRHSRAKQCSILFVYDILKVFSQQNGQTKSYSKIPFYRSSENNGVWRSADYHRKLTLDIREPNNVLFSSYMTFCERFSPSRMDRRERNGERGCIS</sequence>
<proteinExistence type="predicted"/>
<protein>
    <submittedName>
        <fullName evidence="1">Uncharacterized protein</fullName>
    </submittedName>
</protein>
<dbReference type="Proteomes" id="UP001054945">
    <property type="component" value="Unassembled WGS sequence"/>
</dbReference>
<evidence type="ECO:0000313" key="1">
    <source>
        <dbReference type="EMBL" id="GIY75901.1"/>
    </source>
</evidence>
<reference evidence="1 2" key="1">
    <citation type="submission" date="2021-06" db="EMBL/GenBank/DDBJ databases">
        <title>Caerostris extrusa draft genome.</title>
        <authorList>
            <person name="Kono N."/>
            <person name="Arakawa K."/>
        </authorList>
    </citation>
    <scope>NUCLEOTIDE SEQUENCE [LARGE SCALE GENOMIC DNA]</scope>
</reference>
<accession>A0AAV4W1M9</accession>
<dbReference type="EMBL" id="BPLR01015413">
    <property type="protein sequence ID" value="GIY75901.1"/>
    <property type="molecule type" value="Genomic_DNA"/>
</dbReference>
<dbReference type="AlphaFoldDB" id="A0AAV4W1M9"/>
<organism evidence="1 2">
    <name type="scientific">Caerostris extrusa</name>
    <name type="common">Bark spider</name>
    <name type="synonym">Caerostris bankana</name>
    <dbReference type="NCBI Taxonomy" id="172846"/>
    <lineage>
        <taxon>Eukaryota</taxon>
        <taxon>Metazoa</taxon>
        <taxon>Ecdysozoa</taxon>
        <taxon>Arthropoda</taxon>
        <taxon>Chelicerata</taxon>
        <taxon>Arachnida</taxon>
        <taxon>Araneae</taxon>
        <taxon>Araneomorphae</taxon>
        <taxon>Entelegynae</taxon>
        <taxon>Araneoidea</taxon>
        <taxon>Araneidae</taxon>
        <taxon>Caerostris</taxon>
    </lineage>
</organism>
<comment type="caution">
    <text evidence="1">The sequence shown here is derived from an EMBL/GenBank/DDBJ whole genome shotgun (WGS) entry which is preliminary data.</text>
</comment>
<evidence type="ECO:0000313" key="2">
    <source>
        <dbReference type="Proteomes" id="UP001054945"/>
    </source>
</evidence>
<gene>
    <name evidence="1" type="ORF">CEXT_509231</name>
</gene>
<keyword evidence="2" id="KW-1185">Reference proteome</keyword>
<name>A0AAV4W1M9_CAEEX</name>